<evidence type="ECO:0000256" key="7">
    <source>
        <dbReference type="ARBA" id="ARBA00022777"/>
    </source>
</evidence>
<dbReference type="InterPro" id="IPR005467">
    <property type="entry name" value="His_kinase_dom"/>
</dbReference>
<dbReference type="EMBL" id="RBAH01000025">
    <property type="protein sequence ID" value="RKN74203.1"/>
    <property type="molecule type" value="Genomic_DNA"/>
</dbReference>
<dbReference type="Pfam" id="PF02518">
    <property type="entry name" value="HATPase_c"/>
    <property type="match status" value="1"/>
</dbReference>
<keyword evidence="7 13" id="KW-0418">Kinase</keyword>
<feature type="domain" description="Histidine kinase" evidence="12">
    <location>
        <begin position="191"/>
        <end position="408"/>
    </location>
</feature>
<keyword evidence="8" id="KW-0067">ATP-binding</keyword>
<evidence type="ECO:0000256" key="2">
    <source>
        <dbReference type="ARBA" id="ARBA00004651"/>
    </source>
</evidence>
<evidence type="ECO:0000313" key="14">
    <source>
        <dbReference type="Proteomes" id="UP000282311"/>
    </source>
</evidence>
<keyword evidence="6" id="KW-0547">Nucleotide-binding</keyword>
<dbReference type="PROSITE" id="PS50109">
    <property type="entry name" value="HIS_KIN"/>
    <property type="match status" value="1"/>
</dbReference>
<evidence type="ECO:0000259" key="12">
    <source>
        <dbReference type="PROSITE" id="PS50109"/>
    </source>
</evidence>
<evidence type="ECO:0000256" key="5">
    <source>
        <dbReference type="ARBA" id="ARBA00022679"/>
    </source>
</evidence>
<evidence type="ECO:0000256" key="6">
    <source>
        <dbReference type="ARBA" id="ARBA00022741"/>
    </source>
</evidence>
<dbReference type="InterPro" id="IPR050736">
    <property type="entry name" value="Sensor_HK_Regulatory"/>
</dbReference>
<dbReference type="PANTHER" id="PTHR43711:SF1">
    <property type="entry name" value="HISTIDINE KINASE 1"/>
    <property type="match status" value="1"/>
</dbReference>
<dbReference type="PRINTS" id="PR00344">
    <property type="entry name" value="BCTRLSENSOR"/>
</dbReference>
<keyword evidence="10 11" id="KW-0472">Membrane</keyword>
<dbReference type="SUPFAM" id="SSF55874">
    <property type="entry name" value="ATPase domain of HSP90 chaperone/DNA topoisomerase II/histidine kinase"/>
    <property type="match status" value="1"/>
</dbReference>
<dbReference type="InterPro" id="IPR003594">
    <property type="entry name" value="HATPase_dom"/>
</dbReference>
<keyword evidence="9" id="KW-0902">Two-component regulatory system</keyword>
<keyword evidence="4" id="KW-0597">Phosphoprotein</keyword>
<comment type="caution">
    <text evidence="13">The sequence shown here is derived from an EMBL/GenBank/DDBJ whole genome shotgun (WGS) entry which is preliminary data.</text>
</comment>
<dbReference type="InterPro" id="IPR036890">
    <property type="entry name" value="HATPase_C_sf"/>
</dbReference>
<sequence length="408" mass="45485">MFKRTRIRLVLLNALVFFLLLNGFGAAMYVTTKIRLFGAADQMLRLELEGLSPHRLKELLTKREEPKSRAVYIVWSPEADQPIQLPDNVFGAEELKQLRAERYARRSPFTFGSGDLTYRIATSGELPGGVIVQAAYHMEPEHHVLETMLIVITAGGAASLLIAALAGAFLAGRALVPIQKAWEKQQRFVSDASHELRTPLSVLQLHLERLFRHPERTIEQESGKIAVMLGETERMSRLVADLLTLARSDSNQLQLLKRRVELPALIRKVSGPFRDLAGTKGLELMLDLAPDETLTVEGDEERLVQLFVNVLDNAVKYTREGTIAVSCHPRGDNVLIDVRDTGIGISKEDLPHIFDRFFRADKARTRSEGGTGLGLAISKWIVEQHGGTIRADSEPDQGTVVHIVLPRK</sequence>
<dbReference type="InterPro" id="IPR004358">
    <property type="entry name" value="Sig_transdc_His_kin-like_C"/>
</dbReference>
<proteinExistence type="predicted"/>
<evidence type="ECO:0000256" key="8">
    <source>
        <dbReference type="ARBA" id="ARBA00022840"/>
    </source>
</evidence>
<dbReference type="InterPro" id="IPR003661">
    <property type="entry name" value="HisK_dim/P_dom"/>
</dbReference>
<dbReference type="GO" id="GO:0005886">
    <property type="term" value="C:plasma membrane"/>
    <property type="evidence" value="ECO:0007669"/>
    <property type="project" value="UniProtKB-SubCell"/>
</dbReference>
<dbReference type="CDD" id="cd00075">
    <property type="entry name" value="HATPase"/>
    <property type="match status" value="1"/>
</dbReference>
<dbReference type="InterPro" id="IPR036097">
    <property type="entry name" value="HisK_dim/P_sf"/>
</dbReference>
<evidence type="ECO:0000256" key="11">
    <source>
        <dbReference type="SAM" id="Phobius"/>
    </source>
</evidence>
<dbReference type="SMART" id="SM00388">
    <property type="entry name" value="HisKA"/>
    <property type="match status" value="1"/>
</dbReference>
<protein>
    <recommendedName>
        <fullName evidence="3">histidine kinase</fullName>
        <ecNumber evidence="3">2.7.13.3</ecNumber>
    </recommendedName>
</protein>
<dbReference type="OrthoDB" id="9813151at2"/>
<evidence type="ECO:0000313" key="13">
    <source>
        <dbReference type="EMBL" id="RKN74203.1"/>
    </source>
</evidence>
<evidence type="ECO:0000256" key="3">
    <source>
        <dbReference type="ARBA" id="ARBA00012438"/>
    </source>
</evidence>
<gene>
    <name evidence="13" type="ORF">D7M11_27530</name>
</gene>
<dbReference type="SMART" id="SM00387">
    <property type="entry name" value="HATPase_c"/>
    <property type="match status" value="1"/>
</dbReference>
<dbReference type="Proteomes" id="UP000282311">
    <property type="component" value="Unassembled WGS sequence"/>
</dbReference>
<dbReference type="EC" id="2.7.13.3" evidence="3"/>
<dbReference type="AlphaFoldDB" id="A0A3B0BK46"/>
<feature type="transmembrane region" description="Helical" evidence="11">
    <location>
        <begin position="148"/>
        <end position="171"/>
    </location>
</feature>
<organism evidence="13 14">
    <name type="scientific">Paenibacillus ginsengarvi</name>
    <dbReference type="NCBI Taxonomy" id="400777"/>
    <lineage>
        <taxon>Bacteria</taxon>
        <taxon>Bacillati</taxon>
        <taxon>Bacillota</taxon>
        <taxon>Bacilli</taxon>
        <taxon>Bacillales</taxon>
        <taxon>Paenibacillaceae</taxon>
        <taxon>Paenibacillus</taxon>
    </lineage>
</organism>
<dbReference type="GO" id="GO:0005524">
    <property type="term" value="F:ATP binding"/>
    <property type="evidence" value="ECO:0007669"/>
    <property type="project" value="UniProtKB-KW"/>
</dbReference>
<comment type="subcellular location">
    <subcellularLocation>
        <location evidence="2">Cell membrane</location>
        <topology evidence="2">Multi-pass membrane protein</topology>
    </subcellularLocation>
</comment>
<dbReference type="Pfam" id="PF00512">
    <property type="entry name" value="HisKA"/>
    <property type="match status" value="1"/>
</dbReference>
<dbReference type="Gene3D" id="3.30.565.10">
    <property type="entry name" value="Histidine kinase-like ATPase, C-terminal domain"/>
    <property type="match status" value="1"/>
</dbReference>
<dbReference type="PANTHER" id="PTHR43711">
    <property type="entry name" value="TWO-COMPONENT HISTIDINE KINASE"/>
    <property type="match status" value="1"/>
</dbReference>
<name>A0A3B0BK46_9BACL</name>
<evidence type="ECO:0000256" key="10">
    <source>
        <dbReference type="ARBA" id="ARBA00023136"/>
    </source>
</evidence>
<keyword evidence="11" id="KW-1133">Transmembrane helix</keyword>
<evidence type="ECO:0000256" key="4">
    <source>
        <dbReference type="ARBA" id="ARBA00022553"/>
    </source>
</evidence>
<evidence type="ECO:0000256" key="9">
    <source>
        <dbReference type="ARBA" id="ARBA00023012"/>
    </source>
</evidence>
<dbReference type="SUPFAM" id="SSF47384">
    <property type="entry name" value="Homodimeric domain of signal transducing histidine kinase"/>
    <property type="match status" value="1"/>
</dbReference>
<dbReference type="GO" id="GO:0000155">
    <property type="term" value="F:phosphorelay sensor kinase activity"/>
    <property type="evidence" value="ECO:0007669"/>
    <property type="project" value="InterPro"/>
</dbReference>
<comment type="catalytic activity">
    <reaction evidence="1">
        <text>ATP + protein L-histidine = ADP + protein N-phospho-L-histidine.</text>
        <dbReference type="EC" id="2.7.13.3"/>
    </reaction>
</comment>
<keyword evidence="14" id="KW-1185">Reference proteome</keyword>
<dbReference type="RefSeq" id="WP_120750473.1">
    <property type="nucleotide sequence ID" value="NZ_RBAH01000025.1"/>
</dbReference>
<keyword evidence="11" id="KW-0812">Transmembrane</keyword>
<dbReference type="FunFam" id="1.10.287.130:FF:000001">
    <property type="entry name" value="Two-component sensor histidine kinase"/>
    <property type="match status" value="1"/>
</dbReference>
<dbReference type="Gene3D" id="1.10.287.130">
    <property type="match status" value="1"/>
</dbReference>
<keyword evidence="5" id="KW-0808">Transferase</keyword>
<evidence type="ECO:0000256" key="1">
    <source>
        <dbReference type="ARBA" id="ARBA00000085"/>
    </source>
</evidence>
<reference evidence="13 14" key="1">
    <citation type="journal article" date="2007" name="Int. J. Syst. Evol. Microbiol.">
        <title>Paenibacillus ginsengarvi sp. nov., isolated from soil from ginseng cultivation.</title>
        <authorList>
            <person name="Yoon M.H."/>
            <person name="Ten L.N."/>
            <person name="Im W.T."/>
        </authorList>
    </citation>
    <scope>NUCLEOTIDE SEQUENCE [LARGE SCALE GENOMIC DNA]</scope>
    <source>
        <strain evidence="13 14">KCTC 13059</strain>
    </source>
</reference>
<dbReference type="CDD" id="cd00082">
    <property type="entry name" value="HisKA"/>
    <property type="match status" value="1"/>
</dbReference>
<dbReference type="FunFam" id="3.30.565.10:FF:000006">
    <property type="entry name" value="Sensor histidine kinase WalK"/>
    <property type="match status" value="1"/>
</dbReference>
<accession>A0A3B0BK46</accession>